<name>A0A4R2R3N7_9PSEU</name>
<dbReference type="PANTHER" id="PTHR12121:SF36">
    <property type="entry name" value="ENDONUCLEASE_EXONUCLEASE_PHOSPHATASE DOMAIN-CONTAINING PROTEIN"/>
    <property type="match status" value="1"/>
</dbReference>
<protein>
    <submittedName>
        <fullName evidence="3">Endonuclease/exonuclease/phosphatase family metal-dependent hydrolase</fullName>
    </submittedName>
</protein>
<dbReference type="InterPro" id="IPR050410">
    <property type="entry name" value="CCR4/nocturin_mRNA_transcr"/>
</dbReference>
<dbReference type="Gene3D" id="3.60.10.10">
    <property type="entry name" value="Endonuclease/exonuclease/phosphatase"/>
    <property type="match status" value="1"/>
</dbReference>
<organism evidence="3 4">
    <name type="scientific">Tamaricihabitans halophyticus</name>
    <dbReference type="NCBI Taxonomy" id="1262583"/>
    <lineage>
        <taxon>Bacteria</taxon>
        <taxon>Bacillati</taxon>
        <taxon>Actinomycetota</taxon>
        <taxon>Actinomycetes</taxon>
        <taxon>Pseudonocardiales</taxon>
        <taxon>Pseudonocardiaceae</taxon>
        <taxon>Tamaricihabitans</taxon>
    </lineage>
</organism>
<dbReference type="AlphaFoldDB" id="A0A4R2R3N7"/>
<accession>A0A4R2R3N7</accession>
<feature type="domain" description="Endonuclease/exonuclease/phosphatase" evidence="2">
    <location>
        <begin position="46"/>
        <end position="288"/>
    </location>
</feature>
<keyword evidence="3" id="KW-0269">Exonuclease</keyword>
<dbReference type="EMBL" id="SLXQ01000001">
    <property type="protein sequence ID" value="TCP57450.1"/>
    <property type="molecule type" value="Genomic_DNA"/>
</dbReference>
<dbReference type="RefSeq" id="WP_243658779.1">
    <property type="nucleotide sequence ID" value="NZ_SLXQ01000001.1"/>
</dbReference>
<evidence type="ECO:0000313" key="3">
    <source>
        <dbReference type="EMBL" id="TCP57450.1"/>
    </source>
</evidence>
<dbReference type="Pfam" id="PF03372">
    <property type="entry name" value="Exo_endo_phos"/>
    <property type="match status" value="1"/>
</dbReference>
<feature type="chain" id="PRO_5038830094" evidence="1">
    <location>
        <begin position="27"/>
        <end position="298"/>
    </location>
</feature>
<dbReference type="GO" id="GO:0000175">
    <property type="term" value="F:3'-5'-RNA exonuclease activity"/>
    <property type="evidence" value="ECO:0007669"/>
    <property type="project" value="TreeGrafter"/>
</dbReference>
<keyword evidence="1" id="KW-0732">Signal</keyword>
<evidence type="ECO:0000256" key="1">
    <source>
        <dbReference type="SAM" id="SignalP"/>
    </source>
</evidence>
<keyword evidence="3" id="KW-0255">Endonuclease</keyword>
<dbReference type="CDD" id="cd09083">
    <property type="entry name" value="EEP-1"/>
    <property type="match status" value="1"/>
</dbReference>
<keyword evidence="3" id="KW-0540">Nuclease</keyword>
<dbReference type="InterPro" id="IPR005135">
    <property type="entry name" value="Endo/exonuclease/phosphatase"/>
</dbReference>
<dbReference type="PANTHER" id="PTHR12121">
    <property type="entry name" value="CARBON CATABOLITE REPRESSOR PROTEIN 4"/>
    <property type="match status" value="1"/>
</dbReference>
<dbReference type="InterPro" id="IPR036691">
    <property type="entry name" value="Endo/exonu/phosph_ase_sf"/>
</dbReference>
<dbReference type="SUPFAM" id="SSF56219">
    <property type="entry name" value="DNase I-like"/>
    <property type="match status" value="1"/>
</dbReference>
<gene>
    <name evidence="3" type="ORF">EV191_1011405</name>
</gene>
<feature type="signal peptide" evidence="1">
    <location>
        <begin position="1"/>
        <end position="26"/>
    </location>
</feature>
<comment type="caution">
    <text evidence="3">The sequence shown here is derived from an EMBL/GenBank/DDBJ whole genome shotgun (WGS) entry which is preliminary data.</text>
</comment>
<evidence type="ECO:0000313" key="4">
    <source>
        <dbReference type="Proteomes" id="UP000294911"/>
    </source>
</evidence>
<reference evidence="3 4" key="1">
    <citation type="submission" date="2019-03" db="EMBL/GenBank/DDBJ databases">
        <title>Genomic Encyclopedia of Type Strains, Phase IV (KMG-IV): sequencing the most valuable type-strain genomes for metagenomic binning, comparative biology and taxonomic classification.</title>
        <authorList>
            <person name="Goeker M."/>
        </authorList>
    </citation>
    <scope>NUCLEOTIDE SEQUENCE [LARGE SCALE GENOMIC DNA]</scope>
    <source>
        <strain evidence="3 4">DSM 45765</strain>
    </source>
</reference>
<sequence>MSRIGKFALGATLTASVALTGAPGLAGATAQGPLIGPPDGEKLHVMSYNLRYASDQSPNSWDERRPAMAQLLNDERPSLIGTQEGLHDQLTDVQADLPDSYEWIGVGREGGEDGEYSAIFYDTTRLEMLSEENFWLSDTPDVPGSTSWGNELPRMVTWGKFKDTVTGTEFVAMNTHFDHKSENARLRSAELIRDRVAELDANLPVVLTGDFNANTSSEPYSILTAEDALLDSWNTAGEQLTPEYATFGGYEEPAEGDRIDWLLTDDQVAVEQVGINPFEHEGQYPSDHLPVQTLVTLN</sequence>
<keyword evidence="4" id="KW-1185">Reference proteome</keyword>
<dbReference type="Proteomes" id="UP000294911">
    <property type="component" value="Unassembled WGS sequence"/>
</dbReference>
<dbReference type="GO" id="GO:0004519">
    <property type="term" value="F:endonuclease activity"/>
    <property type="evidence" value="ECO:0007669"/>
    <property type="project" value="UniProtKB-KW"/>
</dbReference>
<proteinExistence type="predicted"/>
<evidence type="ECO:0000259" key="2">
    <source>
        <dbReference type="Pfam" id="PF03372"/>
    </source>
</evidence>
<keyword evidence="3" id="KW-0378">Hydrolase</keyword>